<dbReference type="SUPFAM" id="SSF51182">
    <property type="entry name" value="RmlC-like cupins"/>
    <property type="match status" value="1"/>
</dbReference>
<evidence type="ECO:0000313" key="6">
    <source>
        <dbReference type="Proteomes" id="UP000609346"/>
    </source>
</evidence>
<sequence>MNKQAANMGILSDLSELISLRMKSFLALQHDGAWIEHRAHIDYDLWFIQEGTVAITIDGVEHLANPGDVVFFYPDIPYKATTVNQVGCRFNYIHFDFEIGKQQRILNDFQLSGVVPYKLVREEVDLCTNALVRADQSPSGNRLYLKACLTAVVARIIELHGQGQYTGAFRGRNETRTTSGSLELLHPVFEYISHHIHQTIRVNELAALVGISEKYFITSFKKTLGITPGQYIYQIRMNRARDYLNERKYSVQQIATLLGYPDPFTFSKAFKKYYQVAPSKFE</sequence>
<comment type="caution">
    <text evidence="5">The sequence shown here is derived from an EMBL/GenBank/DDBJ whole genome shotgun (WGS) entry which is preliminary data.</text>
</comment>
<dbReference type="Gene3D" id="2.60.120.10">
    <property type="entry name" value="Jelly Rolls"/>
    <property type="match status" value="1"/>
</dbReference>
<dbReference type="Gene3D" id="1.10.10.60">
    <property type="entry name" value="Homeodomain-like"/>
    <property type="match status" value="2"/>
</dbReference>
<dbReference type="PANTHER" id="PTHR46796">
    <property type="entry name" value="HTH-TYPE TRANSCRIPTIONAL ACTIVATOR RHAS-RELATED"/>
    <property type="match status" value="1"/>
</dbReference>
<dbReference type="Pfam" id="PF02311">
    <property type="entry name" value="AraC_binding"/>
    <property type="match status" value="1"/>
</dbReference>
<dbReference type="EMBL" id="JACXZA010000008">
    <property type="protein sequence ID" value="MBD3922311.1"/>
    <property type="molecule type" value="Genomic_DNA"/>
</dbReference>
<dbReference type="InterPro" id="IPR011051">
    <property type="entry name" value="RmlC_Cupin_sf"/>
</dbReference>
<evidence type="ECO:0000256" key="3">
    <source>
        <dbReference type="ARBA" id="ARBA00023163"/>
    </source>
</evidence>
<evidence type="ECO:0000313" key="5">
    <source>
        <dbReference type="EMBL" id="MBD3922311.1"/>
    </source>
</evidence>
<proteinExistence type="predicted"/>
<organism evidence="5 6">
    <name type="scientific">Paenibacillus terricola</name>
    <dbReference type="NCBI Taxonomy" id="2763503"/>
    <lineage>
        <taxon>Bacteria</taxon>
        <taxon>Bacillati</taxon>
        <taxon>Bacillota</taxon>
        <taxon>Bacilli</taxon>
        <taxon>Bacillales</taxon>
        <taxon>Paenibacillaceae</taxon>
        <taxon>Paenibacillus</taxon>
    </lineage>
</organism>
<dbReference type="InterPro" id="IPR018060">
    <property type="entry name" value="HTH_AraC"/>
</dbReference>
<dbReference type="InterPro" id="IPR018062">
    <property type="entry name" value="HTH_AraC-typ_CS"/>
</dbReference>
<evidence type="ECO:0000256" key="2">
    <source>
        <dbReference type="ARBA" id="ARBA00023125"/>
    </source>
</evidence>
<dbReference type="Pfam" id="PF12833">
    <property type="entry name" value="HTH_18"/>
    <property type="match status" value="1"/>
</dbReference>
<dbReference type="InterPro" id="IPR014710">
    <property type="entry name" value="RmlC-like_jellyroll"/>
</dbReference>
<dbReference type="Proteomes" id="UP000609346">
    <property type="component" value="Unassembled WGS sequence"/>
</dbReference>
<dbReference type="InterPro" id="IPR050204">
    <property type="entry name" value="AraC_XylS_family_regulators"/>
</dbReference>
<keyword evidence="3" id="KW-0804">Transcription</keyword>
<evidence type="ECO:0000259" key="4">
    <source>
        <dbReference type="PROSITE" id="PS01124"/>
    </source>
</evidence>
<keyword evidence="1" id="KW-0805">Transcription regulation</keyword>
<keyword evidence="6" id="KW-1185">Reference proteome</keyword>
<gene>
    <name evidence="5" type="ORF">H8B09_26385</name>
</gene>
<dbReference type="PROSITE" id="PS00041">
    <property type="entry name" value="HTH_ARAC_FAMILY_1"/>
    <property type="match status" value="1"/>
</dbReference>
<dbReference type="PROSITE" id="PS01124">
    <property type="entry name" value="HTH_ARAC_FAMILY_2"/>
    <property type="match status" value="1"/>
</dbReference>
<dbReference type="InterPro" id="IPR003313">
    <property type="entry name" value="AraC-bd"/>
</dbReference>
<name>A0ABR8N4Y5_9BACL</name>
<reference evidence="5 6" key="1">
    <citation type="submission" date="2020-09" db="EMBL/GenBank/DDBJ databases">
        <title>Paenibacillus sp. strain PR3 16S rRNA gene Genome sequencing and assembly.</title>
        <authorList>
            <person name="Kim J."/>
        </authorList>
    </citation>
    <scope>NUCLEOTIDE SEQUENCE [LARGE SCALE GENOMIC DNA]</scope>
    <source>
        <strain evidence="5 6">PR3</strain>
    </source>
</reference>
<dbReference type="RefSeq" id="WP_191206607.1">
    <property type="nucleotide sequence ID" value="NZ_JACXZA010000008.1"/>
</dbReference>
<dbReference type="InterPro" id="IPR009057">
    <property type="entry name" value="Homeodomain-like_sf"/>
</dbReference>
<evidence type="ECO:0000256" key="1">
    <source>
        <dbReference type="ARBA" id="ARBA00023015"/>
    </source>
</evidence>
<dbReference type="SMART" id="SM00342">
    <property type="entry name" value="HTH_ARAC"/>
    <property type="match status" value="1"/>
</dbReference>
<accession>A0ABR8N4Y5</accession>
<protein>
    <submittedName>
        <fullName evidence="5">Helix-turn-helix transcriptional regulator</fullName>
    </submittedName>
</protein>
<dbReference type="SUPFAM" id="SSF46689">
    <property type="entry name" value="Homeodomain-like"/>
    <property type="match status" value="2"/>
</dbReference>
<feature type="domain" description="HTH araC/xylS-type" evidence="4">
    <location>
        <begin position="186"/>
        <end position="282"/>
    </location>
</feature>
<keyword evidence="2" id="KW-0238">DNA-binding</keyword>